<comment type="caution">
    <text evidence="1">The sequence shown here is derived from an EMBL/GenBank/DDBJ whole genome shotgun (WGS) entry which is preliminary data.</text>
</comment>
<gene>
    <name evidence="1" type="ORF">ABID08_002198</name>
</gene>
<proteinExistence type="predicted"/>
<keyword evidence="2" id="KW-1185">Reference proteome</keyword>
<dbReference type="GeneID" id="91148368"/>
<evidence type="ECO:0000313" key="1">
    <source>
        <dbReference type="EMBL" id="MET3754841.1"/>
    </source>
</evidence>
<name>A0ABV2MEM7_9HYPH</name>
<sequence>MPRFQPIEDWSPGYMNATPSHLDIMAECVACGQTRPFSKESLPQARRHAEVSDVEKRLKCVACGAKAGKLRWLLSGGRLMIDDTTCRAAAVWNEMDHPQ</sequence>
<dbReference type="RefSeq" id="WP_246735330.1">
    <property type="nucleotide sequence ID" value="NZ_CP071604.1"/>
</dbReference>
<protein>
    <submittedName>
        <fullName evidence="1">Zn ribbon nucleic-acid-binding protein</fullName>
    </submittedName>
</protein>
<organism evidence="1 2">
    <name type="scientific">Rhizobium binae</name>
    <dbReference type="NCBI Taxonomy" id="1138190"/>
    <lineage>
        <taxon>Bacteria</taxon>
        <taxon>Pseudomonadati</taxon>
        <taxon>Pseudomonadota</taxon>
        <taxon>Alphaproteobacteria</taxon>
        <taxon>Hyphomicrobiales</taxon>
        <taxon>Rhizobiaceae</taxon>
        <taxon>Rhizobium/Agrobacterium group</taxon>
        <taxon>Rhizobium</taxon>
    </lineage>
</organism>
<reference evidence="1 2" key="1">
    <citation type="submission" date="2024-06" db="EMBL/GenBank/DDBJ databases">
        <title>Genomic Encyclopedia of Type Strains, Phase IV (KMG-IV): sequencing the most valuable type-strain genomes for metagenomic binning, comparative biology and taxonomic classification.</title>
        <authorList>
            <person name="Goeker M."/>
        </authorList>
    </citation>
    <scope>NUCLEOTIDE SEQUENCE [LARGE SCALE GENOMIC DNA]</scope>
    <source>
        <strain evidence="1 2">DSM 29288</strain>
    </source>
</reference>
<accession>A0ABV2MEM7</accession>
<dbReference type="EMBL" id="JBEPMY010000004">
    <property type="protein sequence ID" value="MET3754841.1"/>
    <property type="molecule type" value="Genomic_DNA"/>
</dbReference>
<evidence type="ECO:0000313" key="2">
    <source>
        <dbReference type="Proteomes" id="UP001549077"/>
    </source>
</evidence>
<dbReference type="Proteomes" id="UP001549077">
    <property type="component" value="Unassembled WGS sequence"/>
</dbReference>